<gene>
    <name evidence="1" type="ORF">NOCA2190030</name>
</gene>
<name>A0A2P2BXW6_9ZZZZ</name>
<sequence length="133" mass="13985">MRSVLAGAAASLVLLSAPTAAFAVAVSSSQGKGAQLVAEWHPCGLDTGGFLKSLTGKPVYFAGMTTWKDLIPDENIGRYTDDITSSEYKTNKGLIGTGSSCAYRGSFTGVKVRVCRNLSHLPDPCGSWVAIRK</sequence>
<accession>A0A2P2BXW6</accession>
<evidence type="ECO:0000313" key="1">
    <source>
        <dbReference type="EMBL" id="CUR54573.1"/>
    </source>
</evidence>
<proteinExistence type="predicted"/>
<protein>
    <submittedName>
        <fullName evidence="1">Uncharacterized protein</fullName>
    </submittedName>
</protein>
<organism evidence="1">
    <name type="scientific">metagenome</name>
    <dbReference type="NCBI Taxonomy" id="256318"/>
    <lineage>
        <taxon>unclassified sequences</taxon>
        <taxon>metagenomes</taxon>
    </lineage>
</organism>
<dbReference type="AlphaFoldDB" id="A0A2P2BXW6"/>
<dbReference type="EMBL" id="CZKA01000011">
    <property type="protein sequence ID" value="CUR54573.1"/>
    <property type="molecule type" value="Genomic_DNA"/>
</dbReference>
<reference evidence="1" key="1">
    <citation type="submission" date="2015-08" db="EMBL/GenBank/DDBJ databases">
        <authorList>
            <person name="Babu N.S."/>
            <person name="Beckwith C.J."/>
            <person name="Beseler K.G."/>
            <person name="Brison A."/>
            <person name="Carone J.V."/>
            <person name="Caskin T.P."/>
            <person name="Diamond M."/>
            <person name="Durham M.E."/>
            <person name="Foxe J.M."/>
            <person name="Go M."/>
            <person name="Henderson B.A."/>
            <person name="Jones I.B."/>
            <person name="McGettigan J.A."/>
            <person name="Micheletti S.J."/>
            <person name="Nasrallah M.E."/>
            <person name="Ortiz D."/>
            <person name="Piller C.R."/>
            <person name="Privatt S.R."/>
            <person name="Schneider S.L."/>
            <person name="Sharp S."/>
            <person name="Smith T.C."/>
            <person name="Stanton J.D."/>
            <person name="Ullery H.E."/>
            <person name="Wilson R.J."/>
            <person name="Serrano M.G."/>
            <person name="Buck G."/>
            <person name="Lee V."/>
            <person name="Wang Y."/>
            <person name="Carvalho R."/>
            <person name="Voegtly L."/>
            <person name="Shi R."/>
            <person name="Duckworth R."/>
            <person name="Johnson A."/>
            <person name="Loviza R."/>
            <person name="Walstead R."/>
            <person name="Shah Z."/>
            <person name="Kiflezghi M."/>
            <person name="Wade K."/>
            <person name="Ball S.L."/>
            <person name="Bradley K.W."/>
            <person name="Asai D.J."/>
            <person name="Bowman C.A."/>
            <person name="Russell D.A."/>
            <person name="Pope W.H."/>
            <person name="Jacobs-Sera D."/>
            <person name="Hendrix R.W."/>
            <person name="Hatfull G.F."/>
        </authorList>
    </citation>
    <scope>NUCLEOTIDE SEQUENCE</scope>
</reference>